<dbReference type="RefSeq" id="WP_130288984.1">
    <property type="nucleotide sequence ID" value="NZ_SHKL01000001.1"/>
</dbReference>
<organism evidence="8 9">
    <name type="scientific">Pseudonocardia sediminis</name>
    <dbReference type="NCBI Taxonomy" id="1397368"/>
    <lineage>
        <taxon>Bacteria</taxon>
        <taxon>Bacillati</taxon>
        <taxon>Actinomycetota</taxon>
        <taxon>Actinomycetes</taxon>
        <taxon>Pseudonocardiales</taxon>
        <taxon>Pseudonocardiaceae</taxon>
        <taxon>Pseudonocardia</taxon>
    </lineage>
</organism>
<sequence length="408" mass="42203">MSSRLRSHPVTGRRRRRIGIGLSALVVGALGAGVGMTAMGTQVSPTASTSPAPAPAAPASPAAVPQAAPGLPDCTGMVNALSTRDRLAQRLMVGVDAADPAGAVTIVRDSQVGGVFLGGNETALLQNEKLEAVQKVSRTPLAVAVDDEGGRVQRIDDLDGELPSARSMAASKTPEQVTALAKDRAEKLRARGVTWNLAPDVDTSDQPKSDVIGDRSFSDDPAVVTRYALAWAQGQEAGGVYGMLKHFPGHGHSSGDSHKGAVSTPPLSELKQRDLLPYGDLVGAGRPLDGRTGVMVGHLDVPGLTKDVPSSLEPAVYELLRGEYRFDGVVMTDDLGAMKAITDRFGLAASTTKALAAGTDIALFSNVTKVAPLLDAAEKALEKGEITAADNDRAVARVLAAKGLCART</sequence>
<dbReference type="EMBL" id="SHKL01000001">
    <property type="protein sequence ID" value="RZT84377.1"/>
    <property type="molecule type" value="Genomic_DNA"/>
</dbReference>
<evidence type="ECO:0000256" key="3">
    <source>
        <dbReference type="ARBA" id="ARBA00012663"/>
    </source>
</evidence>
<dbReference type="InterPro" id="IPR019800">
    <property type="entry name" value="Glyco_hydro_3_AS"/>
</dbReference>
<dbReference type="InterPro" id="IPR017853">
    <property type="entry name" value="GH"/>
</dbReference>
<keyword evidence="5" id="KW-0326">Glycosidase</keyword>
<dbReference type="GO" id="GO:0004563">
    <property type="term" value="F:beta-N-acetylhexosaminidase activity"/>
    <property type="evidence" value="ECO:0007669"/>
    <property type="project" value="UniProtKB-EC"/>
</dbReference>
<protein>
    <recommendedName>
        <fullName evidence="3">beta-N-acetylhexosaminidase</fullName>
        <ecNumber evidence="3">3.2.1.52</ecNumber>
    </recommendedName>
</protein>
<evidence type="ECO:0000256" key="2">
    <source>
        <dbReference type="ARBA" id="ARBA00005336"/>
    </source>
</evidence>
<dbReference type="PROSITE" id="PS00775">
    <property type="entry name" value="GLYCOSYL_HYDROL_F3"/>
    <property type="match status" value="1"/>
</dbReference>
<keyword evidence="4" id="KW-0378">Hydrolase</keyword>
<dbReference type="Gene3D" id="3.20.20.300">
    <property type="entry name" value="Glycoside hydrolase, family 3, N-terminal domain"/>
    <property type="match status" value="1"/>
</dbReference>
<dbReference type="PANTHER" id="PTHR30480">
    <property type="entry name" value="BETA-HEXOSAMINIDASE-RELATED"/>
    <property type="match status" value="1"/>
</dbReference>
<dbReference type="GO" id="GO:0009254">
    <property type="term" value="P:peptidoglycan turnover"/>
    <property type="evidence" value="ECO:0007669"/>
    <property type="project" value="TreeGrafter"/>
</dbReference>
<dbReference type="InterPro" id="IPR036962">
    <property type="entry name" value="Glyco_hydro_3_N_sf"/>
</dbReference>
<evidence type="ECO:0000256" key="1">
    <source>
        <dbReference type="ARBA" id="ARBA00001231"/>
    </source>
</evidence>
<evidence type="ECO:0000256" key="5">
    <source>
        <dbReference type="ARBA" id="ARBA00023295"/>
    </source>
</evidence>
<dbReference type="Proteomes" id="UP000291591">
    <property type="component" value="Unassembled WGS sequence"/>
</dbReference>
<evidence type="ECO:0000256" key="4">
    <source>
        <dbReference type="ARBA" id="ARBA00022801"/>
    </source>
</evidence>
<dbReference type="GO" id="GO:0005975">
    <property type="term" value="P:carbohydrate metabolic process"/>
    <property type="evidence" value="ECO:0007669"/>
    <property type="project" value="InterPro"/>
</dbReference>
<dbReference type="InterPro" id="IPR001764">
    <property type="entry name" value="Glyco_hydro_3_N"/>
</dbReference>
<dbReference type="OrthoDB" id="9805821at2"/>
<proteinExistence type="inferred from homology"/>
<dbReference type="PANTHER" id="PTHR30480:SF13">
    <property type="entry name" value="BETA-HEXOSAMINIDASE"/>
    <property type="match status" value="1"/>
</dbReference>
<feature type="domain" description="Glycoside hydrolase family 3 N-terminal" evidence="7">
    <location>
        <begin position="84"/>
        <end position="400"/>
    </location>
</feature>
<evidence type="ECO:0000313" key="8">
    <source>
        <dbReference type="EMBL" id="RZT84377.1"/>
    </source>
</evidence>
<name>A0A4Q7URB9_PSEST</name>
<feature type="compositionally biased region" description="Low complexity" evidence="6">
    <location>
        <begin position="42"/>
        <end position="51"/>
    </location>
</feature>
<comment type="catalytic activity">
    <reaction evidence="1">
        <text>Hydrolysis of terminal non-reducing N-acetyl-D-hexosamine residues in N-acetyl-beta-D-hexosaminides.</text>
        <dbReference type="EC" id="3.2.1.52"/>
    </reaction>
</comment>
<dbReference type="InterPro" id="IPR050226">
    <property type="entry name" value="NagZ_Beta-hexosaminidase"/>
</dbReference>
<evidence type="ECO:0000313" key="9">
    <source>
        <dbReference type="Proteomes" id="UP000291591"/>
    </source>
</evidence>
<dbReference type="Pfam" id="PF00933">
    <property type="entry name" value="Glyco_hydro_3"/>
    <property type="match status" value="1"/>
</dbReference>
<feature type="region of interest" description="Disordered" evidence="6">
    <location>
        <begin position="42"/>
        <end position="64"/>
    </location>
</feature>
<reference evidence="8 9" key="1">
    <citation type="submission" date="2019-02" db="EMBL/GenBank/DDBJ databases">
        <title>Sequencing the genomes of 1000 actinobacteria strains.</title>
        <authorList>
            <person name="Klenk H.-P."/>
        </authorList>
    </citation>
    <scope>NUCLEOTIDE SEQUENCE [LARGE SCALE GENOMIC DNA]</scope>
    <source>
        <strain evidence="8 9">DSM 45779</strain>
    </source>
</reference>
<gene>
    <name evidence="8" type="ORF">EV383_1217</name>
</gene>
<evidence type="ECO:0000259" key="7">
    <source>
        <dbReference type="Pfam" id="PF00933"/>
    </source>
</evidence>
<keyword evidence="9" id="KW-1185">Reference proteome</keyword>
<accession>A0A4Q7URB9</accession>
<comment type="caution">
    <text evidence="8">The sequence shown here is derived from an EMBL/GenBank/DDBJ whole genome shotgun (WGS) entry which is preliminary data.</text>
</comment>
<dbReference type="EC" id="3.2.1.52" evidence="3"/>
<dbReference type="SUPFAM" id="SSF51445">
    <property type="entry name" value="(Trans)glycosidases"/>
    <property type="match status" value="1"/>
</dbReference>
<evidence type="ECO:0000256" key="6">
    <source>
        <dbReference type="SAM" id="MobiDB-lite"/>
    </source>
</evidence>
<dbReference type="AlphaFoldDB" id="A0A4Q7URB9"/>
<comment type="similarity">
    <text evidence="2">Belongs to the glycosyl hydrolase 3 family.</text>
</comment>